<dbReference type="RefSeq" id="XP_074230552.1">
    <property type="nucleotide sequence ID" value="XM_074374451.1"/>
</dbReference>
<name>A0AC58R7Q2_CAMBA</name>
<proteinExistence type="predicted"/>
<reference evidence="2" key="1">
    <citation type="submission" date="2025-08" db="UniProtKB">
        <authorList>
            <consortium name="RefSeq"/>
        </authorList>
    </citation>
    <scope>IDENTIFICATION</scope>
    <source>
        <tissue evidence="2">Blood</tissue>
    </source>
</reference>
<gene>
    <name evidence="2" type="primary">LOC141579233</name>
</gene>
<evidence type="ECO:0000313" key="2">
    <source>
        <dbReference type="RefSeq" id="XP_074230552.1"/>
    </source>
</evidence>
<sequence length="234" mass="25487">MEGLLSSMELGFGLILREVSAVLVVLLRDGLCSQFMFQSLQWEAVLSLPVFTSLGSGSWQFGLAASGFDARQLFRGGCCGGGGDSAVPPGGAAWAERRPRSVEPSAAATAATGAGPELVRGQVFNVGPHSSSLNREGSYRVVWLIQCDRSHRYQSYEKQRAETMAAQIEVKCHLIDQLYAAKQECASMETTLKYAGLEKEPVNVRRLANAYQQPHQQTVDDGQPEFKEGNQFSH</sequence>
<evidence type="ECO:0000313" key="1">
    <source>
        <dbReference type="Proteomes" id="UP001732780"/>
    </source>
</evidence>
<dbReference type="Proteomes" id="UP001732780">
    <property type="component" value="Chromosome 11"/>
</dbReference>
<protein>
    <submittedName>
        <fullName evidence="2">Uncharacterized protein LOC141579233</fullName>
    </submittedName>
</protein>
<accession>A0AC58R7Q2</accession>
<keyword evidence="1" id="KW-1185">Reference proteome</keyword>
<organism evidence="1 2">
    <name type="scientific">Camelus bactrianus</name>
    <name type="common">Bactrian camel</name>
    <dbReference type="NCBI Taxonomy" id="9837"/>
    <lineage>
        <taxon>Eukaryota</taxon>
        <taxon>Metazoa</taxon>
        <taxon>Chordata</taxon>
        <taxon>Craniata</taxon>
        <taxon>Vertebrata</taxon>
        <taxon>Euteleostomi</taxon>
        <taxon>Mammalia</taxon>
        <taxon>Eutheria</taxon>
        <taxon>Laurasiatheria</taxon>
        <taxon>Artiodactyla</taxon>
        <taxon>Tylopoda</taxon>
        <taxon>Camelidae</taxon>
        <taxon>Camelus</taxon>
    </lineage>
</organism>